<reference evidence="2 3" key="1">
    <citation type="submission" date="2018-08" db="EMBL/GenBank/DDBJ databases">
        <title>A genome reference for cultivated species of the human gut microbiota.</title>
        <authorList>
            <person name="Zou Y."/>
            <person name="Xue W."/>
            <person name="Luo G."/>
        </authorList>
    </citation>
    <scope>NUCLEOTIDE SEQUENCE [LARGE SCALE GENOMIC DNA]</scope>
    <source>
        <strain evidence="2 3">AM22-12LB</strain>
    </source>
</reference>
<gene>
    <name evidence="2" type="ORF">DW252_12800</name>
</gene>
<proteinExistence type="predicted"/>
<evidence type="ECO:0000256" key="1">
    <source>
        <dbReference type="SAM" id="Phobius"/>
    </source>
</evidence>
<evidence type="ECO:0000313" key="2">
    <source>
        <dbReference type="EMBL" id="RHG59012.1"/>
    </source>
</evidence>
<keyword evidence="1" id="KW-0812">Transmembrane</keyword>
<comment type="caution">
    <text evidence="2">The sequence shown here is derived from an EMBL/GenBank/DDBJ whole genome shotgun (WGS) entry which is preliminary data.</text>
</comment>
<keyword evidence="1" id="KW-0472">Membrane</keyword>
<dbReference type="Proteomes" id="UP000286595">
    <property type="component" value="Unassembled WGS sequence"/>
</dbReference>
<feature type="transmembrane region" description="Helical" evidence="1">
    <location>
        <begin position="61"/>
        <end position="86"/>
    </location>
</feature>
<name>A0A3R6E1E4_9FIRM</name>
<dbReference type="EMBL" id="QRIM01000016">
    <property type="protein sequence ID" value="RHG59012.1"/>
    <property type="molecule type" value="Genomic_DNA"/>
</dbReference>
<keyword evidence="1" id="KW-1133">Transmembrane helix</keyword>
<organism evidence="2 3">
    <name type="scientific">Coprococcus comes</name>
    <dbReference type="NCBI Taxonomy" id="410072"/>
    <lineage>
        <taxon>Bacteria</taxon>
        <taxon>Bacillati</taxon>
        <taxon>Bacillota</taxon>
        <taxon>Clostridia</taxon>
        <taxon>Lachnospirales</taxon>
        <taxon>Lachnospiraceae</taxon>
        <taxon>Coprococcus</taxon>
    </lineage>
</organism>
<protein>
    <submittedName>
        <fullName evidence="2">Pilus assembly protein</fullName>
    </submittedName>
</protein>
<sequence>MHRDRIRDHPATDRSRRCDLCRRRVRRRHDDRIQRRGVKGCNGGRRCVLVVRIHSERGSEVLEAAIVLPMLIVLAFCLIQVCLIAYEGTAMSAAIESAAMKSDFSAAIASGNVNQAVKDELASNTPGIVKNNITVTNSKVSYSDRSDEATVTDSGSTGITTISKSSTTALLESTVDYKVPTLISVGSFDGIKMSKTIKVEVPVSEKMEVSR</sequence>
<dbReference type="AlphaFoldDB" id="A0A3R6E1E4"/>
<accession>A0A3R6E1E4</accession>
<evidence type="ECO:0000313" key="3">
    <source>
        <dbReference type="Proteomes" id="UP000286595"/>
    </source>
</evidence>